<dbReference type="AlphaFoldDB" id="A0A090M2V3"/>
<comment type="caution">
    <text evidence="1">The sequence shown here is derived from an EMBL/GenBank/DDBJ whole genome shotgun (WGS) entry which is preliminary data.</text>
</comment>
<dbReference type="GO" id="GO:0004784">
    <property type="term" value="F:superoxide dismutase activity"/>
    <property type="evidence" value="ECO:0007669"/>
    <property type="project" value="InterPro"/>
</dbReference>
<dbReference type="Proteomes" id="UP000009170">
    <property type="component" value="Unassembled WGS sequence"/>
</dbReference>
<evidence type="ECO:0000313" key="1">
    <source>
        <dbReference type="EMBL" id="CEF96852.1"/>
    </source>
</evidence>
<dbReference type="RefSeq" id="XP_022838337.1">
    <property type="nucleotide sequence ID" value="XM_022985464.1"/>
</dbReference>
<dbReference type="GeneID" id="9836339"/>
<organism evidence="1 2">
    <name type="scientific">Ostreococcus tauri</name>
    <name type="common">Marine green alga</name>
    <dbReference type="NCBI Taxonomy" id="70448"/>
    <lineage>
        <taxon>Eukaryota</taxon>
        <taxon>Viridiplantae</taxon>
        <taxon>Chlorophyta</taxon>
        <taxon>Mamiellophyceae</taxon>
        <taxon>Mamiellales</taxon>
        <taxon>Bathycoccaceae</taxon>
        <taxon>Ostreococcus</taxon>
    </lineage>
</organism>
<dbReference type="KEGG" id="ota:OT_ostta01g05400"/>
<dbReference type="EMBL" id="CAID01000001">
    <property type="protein sequence ID" value="CEF96852.1"/>
    <property type="molecule type" value="Genomic_DNA"/>
</dbReference>
<protein>
    <submittedName>
        <fullName evidence="1">Superoxide dismutase, Nickel-type</fullName>
    </submittedName>
</protein>
<proteinExistence type="predicted"/>
<dbReference type="GO" id="GO:0016151">
    <property type="term" value="F:nickel cation binding"/>
    <property type="evidence" value="ECO:0007669"/>
    <property type="project" value="InterPro"/>
</dbReference>
<dbReference type="OrthoDB" id="494754at2759"/>
<reference evidence="2" key="1">
    <citation type="journal article" date="2006" name="Proc. Natl. Acad. Sci. U.S.A.">
        <title>Genome analysis of the smallest free-living eukaryote Ostreococcus tauri unveils many unique features.</title>
        <authorList>
            <person name="Derelle E."/>
            <person name="Ferraz C."/>
            <person name="Rombauts S."/>
            <person name="Rouze P."/>
            <person name="Worden A.Z."/>
            <person name="Robbens S."/>
            <person name="Partensky F."/>
            <person name="Degroeve S."/>
            <person name="Echeynie S."/>
            <person name="Cooke R."/>
            <person name="Saeys Y."/>
            <person name="Wuyts J."/>
            <person name="Jabbari K."/>
            <person name="Bowler C."/>
            <person name="Panaud O."/>
            <person name="Piegu B."/>
            <person name="Ball S.G."/>
            <person name="Ral J.-P."/>
            <person name="Bouget F.-Y."/>
            <person name="Piganeau G."/>
            <person name="De Baets B."/>
            <person name="Picard A."/>
            <person name="Delseny M."/>
            <person name="Demaille J."/>
            <person name="Van de Peer Y."/>
            <person name="Moreau H."/>
        </authorList>
    </citation>
    <scope>NUCLEOTIDE SEQUENCE [LARGE SCALE GENOMIC DNA]</scope>
    <source>
        <strain evidence="2">OTTH 0595 / CCAP 157/2 / RCC745</strain>
    </source>
</reference>
<accession>A0A090M2V3</accession>
<keyword evidence="2" id="KW-1185">Reference proteome</keyword>
<dbReference type="InterPro" id="IPR036502">
    <property type="entry name" value="NiSOD_sf"/>
</dbReference>
<gene>
    <name evidence="1" type="ORF">OT_ostta01g05400</name>
</gene>
<dbReference type="STRING" id="70448.A0A090M2V3"/>
<reference evidence="1 2" key="2">
    <citation type="journal article" date="2014" name="BMC Genomics">
        <title>An improved genome of the model marine alga Ostreococcus tauri unfolds by assessing Illumina de novo assemblies.</title>
        <authorList>
            <person name="Blanc-Mathieu R."/>
            <person name="Verhelst B."/>
            <person name="Derelle E."/>
            <person name="Rombauts S."/>
            <person name="Bouget F.Y."/>
            <person name="Carre I."/>
            <person name="Chateau A."/>
            <person name="Eyre-Walker A."/>
            <person name="Grimsley N."/>
            <person name="Moreau H."/>
            <person name="Piegu B."/>
            <person name="Rivals E."/>
            <person name="Schackwitz W."/>
            <person name="Van de Peer Y."/>
            <person name="Piganeau G."/>
        </authorList>
    </citation>
    <scope>NUCLEOTIDE SEQUENCE [LARGE SCALE GENOMIC DNA]</scope>
    <source>
        <strain evidence="2">OTTH 0595 / CCAP 157/2 / RCC745</strain>
    </source>
</reference>
<dbReference type="InParanoid" id="A0A090M2V3"/>
<dbReference type="Pfam" id="PF09055">
    <property type="entry name" value="Sod_Ni"/>
    <property type="match status" value="1"/>
</dbReference>
<name>A0A090M2V3_OSTTA</name>
<sequence>MQIFARTVRGRTLVVRDARTVGDATAALRARGETFDYVTNARGRVLRSDDVVEGDSTVHARVRVLGGHCQVPCGIFDDPAMVAQLREMSATIRKAMTQINELSATNTPLAINQMTRWVMTKEEHCAKIITMIGEYCLCQRVKAAEMSPEDYVDALKIHHLVMQNAMKCKQNVDTDFCCHLDHSLDDLAKMYTKA</sequence>
<dbReference type="Gene3D" id="1.20.120.400">
    <property type="entry name" value="Nickel-containing superoxide dismutase"/>
    <property type="match status" value="1"/>
</dbReference>
<dbReference type="SUPFAM" id="SSF109770">
    <property type="entry name" value="Nickel-containing superoxide dismutase, NiSOD"/>
    <property type="match status" value="1"/>
</dbReference>
<evidence type="ECO:0000313" key="2">
    <source>
        <dbReference type="Proteomes" id="UP000009170"/>
    </source>
</evidence>
<dbReference type="InterPro" id="IPR014123">
    <property type="entry name" value="Superoxide_dismutase_Ni-type"/>
</dbReference>